<keyword evidence="3" id="KW-1185">Reference proteome</keyword>
<accession>A0A1I4P3K4</accession>
<feature type="domain" description="DUF4440" evidence="1">
    <location>
        <begin position="9"/>
        <end position="116"/>
    </location>
</feature>
<dbReference type="Proteomes" id="UP000198519">
    <property type="component" value="Unassembled WGS sequence"/>
</dbReference>
<sequence length="125" mass="13704">MSEILESEIREQEDNLRRAMLSSDIARLDQALAENLIFTNHLGQRVDKCMDLEAHKAGLLRLTSIELSGQRILVSGQNTAVVSVKADIEGTYSGHPAGGRFAFTRVWSKDSGQWQVIAAHSGIVA</sequence>
<dbReference type="OrthoDB" id="5383110at2"/>
<reference evidence="3" key="1">
    <citation type="submission" date="2016-10" db="EMBL/GenBank/DDBJ databases">
        <authorList>
            <person name="Varghese N."/>
            <person name="Submissions S."/>
        </authorList>
    </citation>
    <scope>NUCLEOTIDE SEQUENCE [LARGE SCALE GENOMIC DNA]</scope>
    <source>
        <strain evidence="3">CGMCC 1.7061</strain>
    </source>
</reference>
<gene>
    <name evidence="2" type="ORF">SAMN04487963_1790</name>
</gene>
<evidence type="ECO:0000313" key="3">
    <source>
        <dbReference type="Proteomes" id="UP000198519"/>
    </source>
</evidence>
<dbReference type="STRING" id="488535.SAMN04487963_1790"/>
<dbReference type="AlphaFoldDB" id="A0A1I4P3K4"/>
<protein>
    <recommendedName>
        <fullName evidence="1">DUF4440 domain-containing protein</fullName>
    </recommendedName>
</protein>
<organism evidence="2 3">
    <name type="scientific">Marinobacter zhejiangensis</name>
    <dbReference type="NCBI Taxonomy" id="488535"/>
    <lineage>
        <taxon>Bacteria</taxon>
        <taxon>Pseudomonadati</taxon>
        <taxon>Pseudomonadota</taxon>
        <taxon>Gammaproteobacteria</taxon>
        <taxon>Pseudomonadales</taxon>
        <taxon>Marinobacteraceae</taxon>
        <taxon>Marinobacter</taxon>
    </lineage>
</organism>
<proteinExistence type="predicted"/>
<evidence type="ECO:0000313" key="2">
    <source>
        <dbReference type="EMBL" id="SFM22372.1"/>
    </source>
</evidence>
<evidence type="ECO:0000259" key="1">
    <source>
        <dbReference type="Pfam" id="PF14534"/>
    </source>
</evidence>
<dbReference type="RefSeq" id="WP_092021699.1">
    <property type="nucleotide sequence ID" value="NZ_FOUE01000002.1"/>
</dbReference>
<dbReference type="SUPFAM" id="SSF54427">
    <property type="entry name" value="NTF2-like"/>
    <property type="match status" value="1"/>
</dbReference>
<dbReference type="Gene3D" id="3.10.450.50">
    <property type="match status" value="1"/>
</dbReference>
<name>A0A1I4P3K4_9GAMM</name>
<dbReference type="Pfam" id="PF14534">
    <property type="entry name" value="DUF4440"/>
    <property type="match status" value="1"/>
</dbReference>
<dbReference type="InterPro" id="IPR032710">
    <property type="entry name" value="NTF2-like_dom_sf"/>
</dbReference>
<dbReference type="InterPro" id="IPR027843">
    <property type="entry name" value="DUF4440"/>
</dbReference>
<dbReference type="EMBL" id="FOUE01000002">
    <property type="protein sequence ID" value="SFM22372.1"/>
    <property type="molecule type" value="Genomic_DNA"/>
</dbReference>